<dbReference type="Pfam" id="PF02777">
    <property type="entry name" value="Sod_Fe_C"/>
    <property type="match status" value="1"/>
</dbReference>
<dbReference type="InterPro" id="IPR019832">
    <property type="entry name" value="Mn/Fe_SOD_C"/>
</dbReference>
<dbReference type="PANTHER" id="PTHR42769">
    <property type="entry name" value="SUPEROXIDE DISMUTASE"/>
    <property type="match status" value="1"/>
</dbReference>
<comment type="function">
    <text evidence="7">Destroys radicals which are normally produced within the cells and which are toxic to biological systems.</text>
</comment>
<feature type="domain" description="Manganese/iron superoxide dismutase N-terminal" evidence="8">
    <location>
        <begin position="2"/>
        <end position="81"/>
    </location>
</feature>
<keyword evidence="3 7" id="KW-0560">Oxidoreductase</keyword>
<evidence type="ECO:0000259" key="9">
    <source>
        <dbReference type="Pfam" id="PF02777"/>
    </source>
</evidence>
<dbReference type="PROSITE" id="PS00088">
    <property type="entry name" value="SOD_MN"/>
    <property type="match status" value="1"/>
</dbReference>
<evidence type="ECO:0000256" key="3">
    <source>
        <dbReference type="ARBA" id="ARBA00023002"/>
    </source>
</evidence>
<dbReference type="PRINTS" id="PR01703">
    <property type="entry name" value="MNSODISMTASE"/>
</dbReference>
<keyword evidence="11" id="KW-1185">Reference proteome</keyword>
<dbReference type="PANTHER" id="PTHR42769:SF3">
    <property type="entry name" value="SUPEROXIDE DISMUTASE [FE] 2, CHLOROPLASTIC"/>
    <property type="match status" value="1"/>
</dbReference>
<comment type="caution">
    <text evidence="10">The sequence shown here is derived from an EMBL/GenBank/DDBJ whole genome shotgun (WGS) entry which is preliminary data.</text>
</comment>
<feature type="domain" description="Manganese/iron superoxide dismutase C-terminal" evidence="9">
    <location>
        <begin position="89"/>
        <end position="190"/>
    </location>
</feature>
<organism evidence="10 11">
    <name type="scientific">Ancylomarina salipaludis</name>
    <dbReference type="NCBI Taxonomy" id="2501299"/>
    <lineage>
        <taxon>Bacteria</taxon>
        <taxon>Pseudomonadati</taxon>
        <taxon>Bacteroidota</taxon>
        <taxon>Bacteroidia</taxon>
        <taxon>Marinilabiliales</taxon>
        <taxon>Marinifilaceae</taxon>
        <taxon>Ancylomarina</taxon>
    </lineage>
</organism>
<dbReference type="OrthoDB" id="9803125at2"/>
<dbReference type="PIRSF" id="PIRSF000349">
    <property type="entry name" value="SODismutase"/>
    <property type="match status" value="1"/>
</dbReference>
<evidence type="ECO:0000313" key="10">
    <source>
        <dbReference type="EMBL" id="RXQ96765.1"/>
    </source>
</evidence>
<feature type="binding site" evidence="6">
    <location>
        <position position="74"/>
    </location>
    <ligand>
        <name>Mn(2+)</name>
        <dbReference type="ChEBI" id="CHEBI:29035"/>
    </ligand>
</feature>
<dbReference type="SUPFAM" id="SSF46609">
    <property type="entry name" value="Fe,Mn superoxide dismutase (SOD), N-terminal domain"/>
    <property type="match status" value="1"/>
</dbReference>
<dbReference type="Gene3D" id="1.10.287.990">
    <property type="entry name" value="Fe,Mn superoxide dismutase (SOD) domain"/>
    <property type="match status" value="1"/>
</dbReference>
<dbReference type="SUPFAM" id="SSF54719">
    <property type="entry name" value="Fe,Mn superoxide dismutase (SOD), C-terminal domain"/>
    <property type="match status" value="1"/>
</dbReference>
<dbReference type="EC" id="1.15.1.1" evidence="7"/>
<evidence type="ECO:0000256" key="7">
    <source>
        <dbReference type="RuleBase" id="RU000414"/>
    </source>
</evidence>
<sequence length="194" mass="22351">MKHELPKLPYALDALEPFISERTLEFHYGKHHQAYANNLNNLIEGTSFENADLIDIIMKSDGGIFNNAAQVYNHTFYFMALKPRGGGQPRGKLYDALVYSFGSFDNFKTEFSKAGATLFGSGWVWLVADKKNKLRIIQTSNAGNPLCDDLVPIMTLDVWEHAYYLDTQNARPKYIENFWELINWELIETRFENL</sequence>
<evidence type="ECO:0000256" key="2">
    <source>
        <dbReference type="ARBA" id="ARBA00022723"/>
    </source>
</evidence>
<accession>A0A4Q1JPB9</accession>
<dbReference type="GO" id="GO:0005737">
    <property type="term" value="C:cytoplasm"/>
    <property type="evidence" value="ECO:0007669"/>
    <property type="project" value="UniProtKB-ARBA"/>
</dbReference>
<comment type="catalytic activity">
    <reaction evidence="5 7">
        <text>2 superoxide + 2 H(+) = H2O2 + O2</text>
        <dbReference type="Rhea" id="RHEA:20696"/>
        <dbReference type="ChEBI" id="CHEBI:15378"/>
        <dbReference type="ChEBI" id="CHEBI:15379"/>
        <dbReference type="ChEBI" id="CHEBI:16240"/>
        <dbReference type="ChEBI" id="CHEBI:18421"/>
        <dbReference type="EC" id="1.15.1.1"/>
    </reaction>
</comment>
<feature type="binding site" evidence="6">
    <location>
        <position position="157"/>
    </location>
    <ligand>
        <name>Mn(2+)</name>
        <dbReference type="ChEBI" id="CHEBI:29035"/>
    </ligand>
</feature>
<dbReference type="InterPro" id="IPR019831">
    <property type="entry name" value="Mn/Fe_SOD_N"/>
</dbReference>
<dbReference type="InterPro" id="IPR001189">
    <property type="entry name" value="Mn/Fe_SOD"/>
</dbReference>
<comment type="similarity">
    <text evidence="1 7">Belongs to the iron/manganese superoxide dismutase family.</text>
</comment>
<dbReference type="InterPro" id="IPR036314">
    <property type="entry name" value="SOD_C_sf"/>
</dbReference>
<dbReference type="AlphaFoldDB" id="A0A4Q1JPB9"/>
<evidence type="ECO:0000256" key="4">
    <source>
        <dbReference type="ARBA" id="ARBA00023004"/>
    </source>
</evidence>
<feature type="binding site" evidence="6">
    <location>
        <position position="161"/>
    </location>
    <ligand>
        <name>Mn(2+)</name>
        <dbReference type="ChEBI" id="CHEBI:29035"/>
    </ligand>
</feature>
<name>A0A4Q1JPB9_9BACT</name>
<reference evidence="10 11" key="1">
    <citation type="submission" date="2019-01" db="EMBL/GenBank/DDBJ databases">
        <title>Ancylomarina salipaludis sp. nov., isolated from a salt marsh.</title>
        <authorList>
            <person name="Yoon J.-H."/>
        </authorList>
    </citation>
    <scope>NUCLEOTIDE SEQUENCE [LARGE SCALE GENOMIC DNA]</scope>
    <source>
        <strain evidence="10 11">SHSM-M15</strain>
    </source>
</reference>
<protein>
    <recommendedName>
        <fullName evidence="7">Superoxide dismutase</fullName>
        <ecNumber evidence="7">1.15.1.1</ecNumber>
    </recommendedName>
</protein>
<keyword evidence="4" id="KW-0408">Iron</keyword>
<gene>
    <name evidence="10" type="ORF">EO244_03800</name>
</gene>
<dbReference type="FunFam" id="3.55.40.20:FF:000001">
    <property type="entry name" value="Superoxide dismutase"/>
    <property type="match status" value="1"/>
</dbReference>
<dbReference type="Gene3D" id="3.55.40.20">
    <property type="entry name" value="Iron/manganese superoxide dismutase, C-terminal domain"/>
    <property type="match status" value="1"/>
</dbReference>
<dbReference type="GO" id="GO:0046872">
    <property type="term" value="F:metal ion binding"/>
    <property type="evidence" value="ECO:0007669"/>
    <property type="project" value="UniProtKB-KW"/>
</dbReference>
<evidence type="ECO:0000256" key="1">
    <source>
        <dbReference type="ARBA" id="ARBA00008714"/>
    </source>
</evidence>
<dbReference type="InterPro" id="IPR019833">
    <property type="entry name" value="Mn/Fe_SOD_BS"/>
</dbReference>
<dbReference type="Proteomes" id="UP000289703">
    <property type="component" value="Unassembled WGS sequence"/>
</dbReference>
<dbReference type="Pfam" id="PF00081">
    <property type="entry name" value="Sod_Fe_N"/>
    <property type="match status" value="1"/>
</dbReference>
<dbReference type="InterPro" id="IPR036324">
    <property type="entry name" value="Mn/Fe_SOD_N_sf"/>
</dbReference>
<evidence type="ECO:0000256" key="5">
    <source>
        <dbReference type="ARBA" id="ARBA00049204"/>
    </source>
</evidence>
<evidence type="ECO:0000259" key="8">
    <source>
        <dbReference type="Pfam" id="PF00081"/>
    </source>
</evidence>
<dbReference type="RefSeq" id="WP_129253082.1">
    <property type="nucleotide sequence ID" value="NZ_SAXA01000002.1"/>
</dbReference>
<dbReference type="GO" id="GO:0004784">
    <property type="term" value="F:superoxide dismutase activity"/>
    <property type="evidence" value="ECO:0007669"/>
    <property type="project" value="UniProtKB-EC"/>
</dbReference>
<feature type="binding site" evidence="6">
    <location>
        <position position="27"/>
    </location>
    <ligand>
        <name>Mn(2+)</name>
        <dbReference type="ChEBI" id="CHEBI:29035"/>
    </ligand>
</feature>
<evidence type="ECO:0000256" key="6">
    <source>
        <dbReference type="PIRSR" id="PIRSR000349-1"/>
    </source>
</evidence>
<keyword evidence="2 6" id="KW-0479">Metal-binding</keyword>
<dbReference type="EMBL" id="SAXA01000002">
    <property type="protein sequence ID" value="RXQ96765.1"/>
    <property type="molecule type" value="Genomic_DNA"/>
</dbReference>
<proteinExistence type="inferred from homology"/>
<dbReference type="FunFam" id="1.10.287.990:FF:000002">
    <property type="entry name" value="Superoxide dismutase"/>
    <property type="match status" value="1"/>
</dbReference>
<evidence type="ECO:0000313" key="11">
    <source>
        <dbReference type="Proteomes" id="UP000289703"/>
    </source>
</evidence>